<evidence type="ECO:0000256" key="1">
    <source>
        <dbReference type="SAM" id="Phobius"/>
    </source>
</evidence>
<reference evidence="2 3" key="1">
    <citation type="journal article" date="2018" name="Sci. Rep.">
        <title>Genomic signatures of local adaptation to the degree of environmental predictability in rotifers.</title>
        <authorList>
            <person name="Franch-Gras L."/>
            <person name="Hahn C."/>
            <person name="Garcia-Roger E.M."/>
            <person name="Carmona M.J."/>
            <person name="Serra M."/>
            <person name="Gomez A."/>
        </authorList>
    </citation>
    <scope>NUCLEOTIDE SEQUENCE [LARGE SCALE GENOMIC DNA]</scope>
    <source>
        <strain evidence="2">HYR1</strain>
    </source>
</reference>
<keyword evidence="3" id="KW-1185">Reference proteome</keyword>
<evidence type="ECO:0000313" key="2">
    <source>
        <dbReference type="EMBL" id="RNA31387.1"/>
    </source>
</evidence>
<evidence type="ECO:0000313" key="3">
    <source>
        <dbReference type="Proteomes" id="UP000276133"/>
    </source>
</evidence>
<feature type="transmembrane region" description="Helical" evidence="1">
    <location>
        <begin position="29"/>
        <end position="46"/>
    </location>
</feature>
<sequence>MHVWLQLISFISVLRLVSRLKPRSSVLTVAYMFIWVYGMLVSKLLLDKISSVTDMVFSDKKFKLVPAKFRLEQFLTTFSAVPLIVLLLMYSGTVSRTILQLIPFA</sequence>
<accession>A0A3M7S6Y5</accession>
<dbReference type="AlphaFoldDB" id="A0A3M7S6Y5"/>
<comment type="caution">
    <text evidence="2">The sequence shown here is derived from an EMBL/GenBank/DDBJ whole genome shotgun (WGS) entry which is preliminary data.</text>
</comment>
<keyword evidence="1" id="KW-0472">Membrane</keyword>
<dbReference type="Proteomes" id="UP000276133">
    <property type="component" value="Unassembled WGS sequence"/>
</dbReference>
<protein>
    <submittedName>
        <fullName evidence="2">Uncharacterized protein</fullName>
    </submittedName>
</protein>
<organism evidence="2 3">
    <name type="scientific">Brachionus plicatilis</name>
    <name type="common">Marine rotifer</name>
    <name type="synonym">Brachionus muelleri</name>
    <dbReference type="NCBI Taxonomy" id="10195"/>
    <lineage>
        <taxon>Eukaryota</taxon>
        <taxon>Metazoa</taxon>
        <taxon>Spiralia</taxon>
        <taxon>Gnathifera</taxon>
        <taxon>Rotifera</taxon>
        <taxon>Eurotatoria</taxon>
        <taxon>Monogononta</taxon>
        <taxon>Pseudotrocha</taxon>
        <taxon>Ploima</taxon>
        <taxon>Brachionidae</taxon>
        <taxon>Brachionus</taxon>
    </lineage>
</organism>
<keyword evidence="1" id="KW-0812">Transmembrane</keyword>
<proteinExistence type="predicted"/>
<feature type="transmembrane region" description="Helical" evidence="1">
    <location>
        <begin position="67"/>
        <end position="90"/>
    </location>
</feature>
<dbReference type="EMBL" id="REGN01001950">
    <property type="protein sequence ID" value="RNA31387.1"/>
    <property type="molecule type" value="Genomic_DNA"/>
</dbReference>
<name>A0A3M7S6Y5_BRAPC</name>
<keyword evidence="1" id="KW-1133">Transmembrane helix</keyword>
<gene>
    <name evidence="2" type="ORF">BpHYR1_017758</name>
</gene>